<protein>
    <submittedName>
        <fullName evidence="2">Transposase IS3/IS911</fullName>
    </submittedName>
</protein>
<comment type="caution">
    <text evidence="2">The sequence shown here is derived from an EMBL/GenBank/DDBJ whole genome shotgun (WGS) entry which is preliminary data.</text>
</comment>
<organism evidence="2 3">
    <name type="scientific">Caloramator australicus RC3</name>
    <dbReference type="NCBI Taxonomy" id="857293"/>
    <lineage>
        <taxon>Bacteria</taxon>
        <taxon>Bacillati</taxon>
        <taxon>Bacillota</taxon>
        <taxon>Clostridia</taxon>
        <taxon>Eubacteriales</taxon>
        <taxon>Clostridiaceae</taxon>
        <taxon>Caloramator</taxon>
    </lineage>
</organism>
<proteinExistence type="predicted"/>
<evidence type="ECO:0000313" key="2">
    <source>
        <dbReference type="EMBL" id="CCJ33669.1"/>
    </source>
</evidence>
<evidence type="ECO:0000313" key="3">
    <source>
        <dbReference type="Proteomes" id="UP000007652"/>
    </source>
</evidence>
<accession>I7K802</accession>
<feature type="compositionally biased region" description="Basic and acidic residues" evidence="1">
    <location>
        <begin position="48"/>
        <end position="60"/>
    </location>
</feature>
<dbReference type="STRING" id="857293.CAAU_1585"/>
<feature type="compositionally biased region" description="Polar residues" evidence="1">
    <location>
        <begin position="61"/>
        <end position="70"/>
    </location>
</feature>
<gene>
    <name evidence="2" type="ORF">CAAU_1585</name>
</gene>
<dbReference type="InterPro" id="IPR009057">
    <property type="entry name" value="Homeodomain-like_sf"/>
</dbReference>
<keyword evidence="3" id="KW-1185">Reference proteome</keyword>
<dbReference type="Proteomes" id="UP000007652">
    <property type="component" value="Unassembled WGS sequence"/>
</dbReference>
<dbReference type="RefSeq" id="WP_008908933.1">
    <property type="nucleotide sequence ID" value="NZ_CAKP01000082.1"/>
</dbReference>
<dbReference type="GO" id="GO:0003677">
    <property type="term" value="F:DNA binding"/>
    <property type="evidence" value="ECO:0007669"/>
    <property type="project" value="InterPro"/>
</dbReference>
<dbReference type="SUPFAM" id="SSF46689">
    <property type="entry name" value="Homeodomain-like"/>
    <property type="match status" value="1"/>
</dbReference>
<reference evidence="2 3" key="1">
    <citation type="journal article" date="2011" name="J. Bacteriol.">
        <title>Draft genome sequence of Caloramator australicus strain RC3T, a thermoanaerobe from the Great Artesian Basin of Australia.</title>
        <authorList>
            <person name="Ogg C.D."/>
            <person name="Patel B.K.C."/>
        </authorList>
    </citation>
    <scope>NUCLEOTIDE SEQUENCE [LARGE SCALE GENOMIC DNA]</scope>
    <source>
        <strain evidence="2 3">RC3</strain>
    </source>
</reference>
<sequence>MTQKKYTQEFKDSIIKAAIETGNIALVARQNGLSKELVYKWVRQNRESNREPKANIKKSLDNSNVKNLEA</sequence>
<dbReference type="GO" id="GO:0006313">
    <property type="term" value="P:DNA transposition"/>
    <property type="evidence" value="ECO:0007669"/>
    <property type="project" value="InterPro"/>
</dbReference>
<dbReference type="Pfam" id="PF01527">
    <property type="entry name" value="HTH_Tnp_1"/>
    <property type="match status" value="1"/>
</dbReference>
<dbReference type="EMBL" id="CAKP01000082">
    <property type="protein sequence ID" value="CCJ33669.1"/>
    <property type="molecule type" value="Genomic_DNA"/>
</dbReference>
<feature type="region of interest" description="Disordered" evidence="1">
    <location>
        <begin position="48"/>
        <end position="70"/>
    </location>
</feature>
<dbReference type="AlphaFoldDB" id="I7K802"/>
<name>I7K802_9CLOT</name>
<dbReference type="GO" id="GO:0004803">
    <property type="term" value="F:transposase activity"/>
    <property type="evidence" value="ECO:0007669"/>
    <property type="project" value="InterPro"/>
</dbReference>
<dbReference type="InterPro" id="IPR002514">
    <property type="entry name" value="Transposase_8"/>
</dbReference>
<evidence type="ECO:0000256" key="1">
    <source>
        <dbReference type="SAM" id="MobiDB-lite"/>
    </source>
</evidence>